<evidence type="ECO:0000256" key="5">
    <source>
        <dbReference type="ARBA" id="ARBA00022741"/>
    </source>
</evidence>
<dbReference type="InterPro" id="IPR036690">
    <property type="entry name" value="Fdx_antiC-bd_sf"/>
</dbReference>
<evidence type="ECO:0000256" key="12">
    <source>
        <dbReference type="ARBA" id="ARBA00049255"/>
    </source>
</evidence>
<evidence type="ECO:0000259" key="13">
    <source>
        <dbReference type="PROSITE" id="PS50862"/>
    </source>
</evidence>
<dbReference type="GO" id="GO:0000049">
    <property type="term" value="F:tRNA binding"/>
    <property type="evidence" value="ECO:0007669"/>
    <property type="project" value="InterPro"/>
</dbReference>
<evidence type="ECO:0000259" key="14">
    <source>
        <dbReference type="PROSITE" id="PS51447"/>
    </source>
</evidence>
<name>D8M4N5_BLAHO</name>
<feature type="domain" description="Aminoacyl-transfer RNA synthetases class-II family profile" evidence="13">
    <location>
        <begin position="145"/>
        <end position="291"/>
    </location>
</feature>
<keyword evidence="5" id="KW-0547">Nucleotide-binding</keyword>
<keyword evidence="6" id="KW-0067">ATP-binding</keyword>
<keyword evidence="9" id="KW-0496">Mitochondrion</keyword>
<dbReference type="Gene3D" id="3.30.930.10">
    <property type="entry name" value="Bira Bifunctional Protein, Domain 2"/>
    <property type="match status" value="2"/>
</dbReference>
<dbReference type="FunCoup" id="D8M4N5">
    <property type="interactions" value="238"/>
</dbReference>
<evidence type="ECO:0000313" key="15">
    <source>
        <dbReference type="EMBL" id="CBK23024.2"/>
    </source>
</evidence>
<dbReference type="EMBL" id="FN668653">
    <property type="protein sequence ID" value="CBK23024.2"/>
    <property type="molecule type" value="Genomic_DNA"/>
</dbReference>
<dbReference type="GO" id="GO:0005759">
    <property type="term" value="C:mitochondrial matrix"/>
    <property type="evidence" value="ECO:0007669"/>
    <property type="project" value="UniProtKB-SubCell"/>
</dbReference>
<dbReference type="Gene3D" id="3.30.70.380">
    <property type="entry name" value="Ferrodoxin-fold anticodon-binding domain"/>
    <property type="match status" value="1"/>
</dbReference>
<dbReference type="PROSITE" id="PS50862">
    <property type="entry name" value="AA_TRNA_LIGASE_II"/>
    <property type="match status" value="1"/>
</dbReference>
<keyword evidence="16" id="KW-1185">Reference proteome</keyword>
<comment type="subcellular location">
    <subcellularLocation>
        <location evidence="1">Mitochondrion matrix</location>
    </subcellularLocation>
</comment>
<dbReference type="InterPro" id="IPR005121">
    <property type="entry name" value="Fdx_antiC-bd"/>
</dbReference>
<evidence type="ECO:0000256" key="1">
    <source>
        <dbReference type="ARBA" id="ARBA00004305"/>
    </source>
</evidence>
<dbReference type="GO" id="GO:0004826">
    <property type="term" value="F:phenylalanine-tRNA ligase activity"/>
    <property type="evidence" value="ECO:0007669"/>
    <property type="project" value="UniProtKB-EC"/>
</dbReference>
<evidence type="ECO:0000256" key="4">
    <source>
        <dbReference type="ARBA" id="ARBA00022598"/>
    </source>
</evidence>
<dbReference type="InParanoid" id="D8M4N5"/>
<keyword evidence="7" id="KW-0648">Protein biosynthesis</keyword>
<dbReference type="GO" id="GO:0006432">
    <property type="term" value="P:phenylalanyl-tRNA aminoacylation"/>
    <property type="evidence" value="ECO:0007669"/>
    <property type="project" value="TreeGrafter"/>
</dbReference>
<dbReference type="PANTHER" id="PTHR11538:SF41">
    <property type="entry name" value="PHENYLALANINE--TRNA LIGASE, MITOCHONDRIAL"/>
    <property type="match status" value="1"/>
</dbReference>
<evidence type="ECO:0000256" key="7">
    <source>
        <dbReference type="ARBA" id="ARBA00022917"/>
    </source>
</evidence>
<accession>D8M4N5</accession>
<dbReference type="SMART" id="SM00896">
    <property type="entry name" value="FDX-ACB"/>
    <property type="match status" value="1"/>
</dbReference>
<reference evidence="15" key="1">
    <citation type="submission" date="2010-02" db="EMBL/GenBank/DDBJ databases">
        <title>Sequencing and annotation of the Blastocystis hominis genome.</title>
        <authorList>
            <person name="Wincker P."/>
        </authorList>
    </citation>
    <scope>NUCLEOTIDE SEQUENCE</scope>
    <source>
        <strain evidence="15">Singapore isolate B</strain>
    </source>
</reference>
<dbReference type="FunFam" id="3.30.70.380:FF:000002">
    <property type="entry name" value="phenylalanine--tRNA ligase, mitochondrial"/>
    <property type="match status" value="1"/>
</dbReference>
<dbReference type="InterPro" id="IPR002319">
    <property type="entry name" value="Phenylalanyl-tRNA_Synthase"/>
</dbReference>
<dbReference type="Pfam" id="PF01409">
    <property type="entry name" value="tRNA-synt_2d"/>
    <property type="match status" value="1"/>
</dbReference>
<dbReference type="OrthoDB" id="4457at2759"/>
<evidence type="ECO:0000256" key="6">
    <source>
        <dbReference type="ARBA" id="ARBA00022840"/>
    </source>
</evidence>
<comment type="similarity">
    <text evidence="2">Belongs to the class-II aminoacyl-tRNA synthetase family.</text>
</comment>
<protein>
    <recommendedName>
        <fullName evidence="3">phenylalanine--tRNA ligase</fullName>
        <ecNumber evidence="3">6.1.1.20</ecNumber>
    </recommendedName>
    <alternativeName>
        <fullName evidence="11">Phenylalanyl-tRNA synthetase</fullName>
    </alternativeName>
</protein>
<keyword evidence="10 15" id="KW-0030">Aminoacyl-tRNA synthetase</keyword>
<dbReference type="SUPFAM" id="SSF54991">
    <property type="entry name" value="Anticodon-binding domain of PheRS"/>
    <property type="match status" value="1"/>
</dbReference>
<dbReference type="OMA" id="PISHYPQ"/>
<dbReference type="PROSITE" id="PS51447">
    <property type="entry name" value="FDX_ACB"/>
    <property type="match status" value="1"/>
</dbReference>
<evidence type="ECO:0000256" key="8">
    <source>
        <dbReference type="ARBA" id="ARBA00022946"/>
    </source>
</evidence>
<dbReference type="EC" id="6.1.1.20" evidence="3"/>
<dbReference type="CDD" id="cd00496">
    <property type="entry name" value="PheRS_alpha_core"/>
    <property type="match status" value="1"/>
</dbReference>
<organism evidence="15">
    <name type="scientific">Blastocystis hominis</name>
    <dbReference type="NCBI Taxonomy" id="12968"/>
    <lineage>
        <taxon>Eukaryota</taxon>
        <taxon>Sar</taxon>
        <taxon>Stramenopiles</taxon>
        <taxon>Bigyra</taxon>
        <taxon>Opalozoa</taxon>
        <taxon>Opalinata</taxon>
        <taxon>Blastocystidae</taxon>
        <taxon>Blastocystis</taxon>
    </lineage>
</organism>
<dbReference type="InterPro" id="IPR045864">
    <property type="entry name" value="aa-tRNA-synth_II/BPL/LPL"/>
</dbReference>
<keyword evidence="4" id="KW-0436">Ligase</keyword>
<dbReference type="Proteomes" id="UP000008312">
    <property type="component" value="Unassembled WGS sequence"/>
</dbReference>
<dbReference type="Pfam" id="PF03147">
    <property type="entry name" value="FDX-ACB"/>
    <property type="match status" value="1"/>
</dbReference>
<dbReference type="AlphaFoldDB" id="D8M4N5"/>
<evidence type="ECO:0000256" key="11">
    <source>
        <dbReference type="ARBA" id="ARBA00031194"/>
    </source>
</evidence>
<sequence length="402" mass="46513">MLSRSFYVCYSASKRSFVNLVKFIHSESSYPLIQNNEYNNISSSIAKKVGVNIYKQELNPICILKKTILSYFLNKYDHEFSVYEDFSPIVTTKQAFDDILIPKDHVSRRKSDSYYVDATHVLRPHTSAHQVEVLQQNVNSFIVVGDVYRRDEVNKTHSPAFTQMEIVRVLERNSSSDVIINDMKGVVEGLIKYLLGNVEHRWVDAYFPFTNPSLEVEVMYNQKWMELLGSGVIENQVMANAGRPKDCGWALGIGLERLAMSLFQIPDIRLFWSTDPRFLNQFKSVKDGLKPGEAIPVFQPLSKYPACYKDISFYLPANMTPEQFAYNDMYEIVRDESNELVESIDLIDSFFNKKTQKQSLCYRISYRSHTRNLLNSEIDQIQMQIRASLASKLHVELRFCVC</sequence>
<dbReference type="GO" id="GO:0005524">
    <property type="term" value="F:ATP binding"/>
    <property type="evidence" value="ECO:0007669"/>
    <property type="project" value="UniProtKB-KW"/>
</dbReference>
<evidence type="ECO:0000256" key="3">
    <source>
        <dbReference type="ARBA" id="ARBA00012814"/>
    </source>
</evidence>
<evidence type="ECO:0000256" key="9">
    <source>
        <dbReference type="ARBA" id="ARBA00023128"/>
    </source>
</evidence>
<proteinExistence type="inferred from homology"/>
<keyword evidence="8" id="KW-0809">Transit peptide</keyword>
<evidence type="ECO:0000313" key="16">
    <source>
        <dbReference type="Proteomes" id="UP000008312"/>
    </source>
</evidence>
<dbReference type="GeneID" id="24920097"/>
<comment type="catalytic activity">
    <reaction evidence="12">
        <text>tRNA(Phe) + L-phenylalanine + ATP = L-phenylalanyl-tRNA(Phe) + AMP + diphosphate + H(+)</text>
        <dbReference type="Rhea" id="RHEA:19413"/>
        <dbReference type="Rhea" id="RHEA-COMP:9668"/>
        <dbReference type="Rhea" id="RHEA-COMP:9699"/>
        <dbReference type="ChEBI" id="CHEBI:15378"/>
        <dbReference type="ChEBI" id="CHEBI:30616"/>
        <dbReference type="ChEBI" id="CHEBI:33019"/>
        <dbReference type="ChEBI" id="CHEBI:58095"/>
        <dbReference type="ChEBI" id="CHEBI:78442"/>
        <dbReference type="ChEBI" id="CHEBI:78531"/>
        <dbReference type="ChEBI" id="CHEBI:456215"/>
        <dbReference type="EC" id="6.1.1.20"/>
    </reaction>
</comment>
<dbReference type="InterPro" id="IPR006195">
    <property type="entry name" value="aa-tRNA-synth_II"/>
</dbReference>
<feature type="domain" description="FDX-ACB" evidence="14">
    <location>
        <begin position="302"/>
        <end position="398"/>
    </location>
</feature>
<gene>
    <name evidence="15" type="ORF">GSBLH_T00002969001</name>
</gene>
<evidence type="ECO:0000256" key="2">
    <source>
        <dbReference type="ARBA" id="ARBA00008226"/>
    </source>
</evidence>
<dbReference type="RefSeq" id="XP_012897072.1">
    <property type="nucleotide sequence ID" value="XM_013041618.1"/>
</dbReference>
<dbReference type="SUPFAM" id="SSF55681">
    <property type="entry name" value="Class II aaRS and biotin synthetases"/>
    <property type="match status" value="1"/>
</dbReference>
<evidence type="ECO:0000256" key="10">
    <source>
        <dbReference type="ARBA" id="ARBA00023146"/>
    </source>
</evidence>
<dbReference type="PANTHER" id="PTHR11538">
    <property type="entry name" value="PHENYLALANYL-TRNA SYNTHETASE"/>
    <property type="match status" value="1"/>
</dbReference>